<dbReference type="EMBL" id="SSTE01017387">
    <property type="protein sequence ID" value="KAA0040401.1"/>
    <property type="molecule type" value="Genomic_DNA"/>
</dbReference>
<evidence type="ECO:0000313" key="1">
    <source>
        <dbReference type="EMBL" id="KAA0040401.1"/>
    </source>
</evidence>
<organism evidence="1 2">
    <name type="scientific">Cucumis melo var. makuwa</name>
    <name type="common">Oriental melon</name>
    <dbReference type="NCBI Taxonomy" id="1194695"/>
    <lineage>
        <taxon>Eukaryota</taxon>
        <taxon>Viridiplantae</taxon>
        <taxon>Streptophyta</taxon>
        <taxon>Embryophyta</taxon>
        <taxon>Tracheophyta</taxon>
        <taxon>Spermatophyta</taxon>
        <taxon>Magnoliopsida</taxon>
        <taxon>eudicotyledons</taxon>
        <taxon>Gunneridae</taxon>
        <taxon>Pentapetalae</taxon>
        <taxon>rosids</taxon>
        <taxon>fabids</taxon>
        <taxon>Cucurbitales</taxon>
        <taxon>Cucurbitaceae</taxon>
        <taxon>Benincaseae</taxon>
        <taxon>Cucumis</taxon>
    </lineage>
</organism>
<accession>A0A5A7TFG4</accession>
<sequence length="196" mass="22202">MANTVPRHSPKVHVAVVGEVEELDVPIFEERPIVQVANPTETVTQADLATMEKRYQDMLRDALAPLHVAQQIPQSLLKPWWNPRSYMKCLNDQKDQCVVFYFTDRGIAWWKTVERMLSGDMTVEQYDAKFDMVSHFAPDVVSNEAARTDKFVSSLQLDLLGFVRAFRPTTYAYALCLAVDISLHERANASKAAGRG</sequence>
<comment type="caution">
    <text evidence="1">The sequence shown here is derived from an EMBL/GenBank/DDBJ whole genome shotgun (WGS) entry which is preliminary data.</text>
</comment>
<proteinExistence type="predicted"/>
<reference evidence="1 2" key="1">
    <citation type="submission" date="2019-08" db="EMBL/GenBank/DDBJ databases">
        <title>Draft genome sequences of two oriental melons (Cucumis melo L. var makuwa).</title>
        <authorList>
            <person name="Kwon S.-Y."/>
        </authorList>
    </citation>
    <scope>NUCLEOTIDE SEQUENCE [LARGE SCALE GENOMIC DNA]</scope>
    <source>
        <strain evidence="2">cv. SW 3</strain>
        <tissue evidence="1">Leaf</tissue>
    </source>
</reference>
<gene>
    <name evidence="1" type="ORF">E6C27_scaffold35G00150</name>
</gene>
<dbReference type="Proteomes" id="UP000321393">
    <property type="component" value="Unassembled WGS sequence"/>
</dbReference>
<dbReference type="AlphaFoldDB" id="A0A5A7TFG4"/>
<evidence type="ECO:0000313" key="2">
    <source>
        <dbReference type="Proteomes" id="UP000321393"/>
    </source>
</evidence>
<protein>
    <submittedName>
        <fullName evidence="1">Gag-protease polyprotein</fullName>
    </submittedName>
</protein>
<dbReference type="OrthoDB" id="1936908at2759"/>
<name>A0A5A7TFG4_CUCMM</name>